<keyword evidence="3" id="KW-0677">Repeat</keyword>
<evidence type="ECO:0000256" key="4">
    <source>
        <dbReference type="ARBA" id="ARBA00023315"/>
    </source>
</evidence>
<dbReference type="AlphaFoldDB" id="A0AAJ1QX17"/>
<dbReference type="InterPro" id="IPR011004">
    <property type="entry name" value="Trimer_LpxA-like_sf"/>
</dbReference>
<dbReference type="SUPFAM" id="SSF51161">
    <property type="entry name" value="Trimeric LpxA-like enzymes"/>
    <property type="match status" value="1"/>
</dbReference>
<evidence type="ECO:0000313" key="6">
    <source>
        <dbReference type="Proteomes" id="UP001228636"/>
    </source>
</evidence>
<dbReference type="PANTHER" id="PTHR43300:SF11">
    <property type="entry name" value="ACETYLTRANSFERASE RV3034C-RELATED"/>
    <property type="match status" value="1"/>
</dbReference>
<protein>
    <submittedName>
        <fullName evidence="5">CatB-related O-acetyltransferase</fullName>
        <ecNumber evidence="5">2.3.1.-</ecNumber>
    </submittedName>
</protein>
<dbReference type="InterPro" id="IPR018357">
    <property type="entry name" value="Hexapep_transf_CS"/>
</dbReference>
<evidence type="ECO:0000256" key="3">
    <source>
        <dbReference type="ARBA" id="ARBA00022737"/>
    </source>
</evidence>
<evidence type="ECO:0000256" key="1">
    <source>
        <dbReference type="ARBA" id="ARBA00007274"/>
    </source>
</evidence>
<dbReference type="CDD" id="cd03349">
    <property type="entry name" value="LbH_XAT"/>
    <property type="match status" value="1"/>
</dbReference>
<comment type="caution">
    <text evidence="5">The sequence shown here is derived from an EMBL/GenBank/DDBJ whole genome shotgun (WGS) entry which is preliminary data.</text>
</comment>
<dbReference type="Pfam" id="PF00132">
    <property type="entry name" value="Hexapep"/>
    <property type="match status" value="1"/>
</dbReference>
<dbReference type="EMBL" id="JAUFQH010000005">
    <property type="protein sequence ID" value="MDN3619156.1"/>
    <property type="molecule type" value="Genomic_DNA"/>
</dbReference>
<evidence type="ECO:0000256" key="2">
    <source>
        <dbReference type="ARBA" id="ARBA00022679"/>
    </source>
</evidence>
<dbReference type="Proteomes" id="UP001228636">
    <property type="component" value="Unassembled WGS sequence"/>
</dbReference>
<gene>
    <name evidence="5" type="ORF">QWY81_06770</name>
</gene>
<name>A0AAJ1QX17_9FLAO</name>
<keyword evidence="4 5" id="KW-0012">Acyltransferase</keyword>
<accession>A0AAJ1QX17</accession>
<sequence length="210" mass="23802">MKPFKFLFFNKNSNISKTSKVYPFSLVRNSFIKDYSYISYSCTINNCTIGKFCSIAKGVKIGLGIHPINFISTSPIFYSNKNPLFESLVEQDTFEQSKHVYIGNDVWIGTNVVILDGISIGNGAIVGANSIVTKDVEPYSIVGGVAAKLIKKRFSESDVSKLEKINWWDMSINFFKSENVKNIFSKKLDTNTIIELEKLIKEYNENEFIK</sequence>
<comment type="similarity">
    <text evidence="1">Belongs to the transferase hexapeptide repeat family.</text>
</comment>
<dbReference type="InterPro" id="IPR050179">
    <property type="entry name" value="Trans_hexapeptide_repeat"/>
</dbReference>
<proteinExistence type="inferred from homology"/>
<dbReference type="InterPro" id="IPR001451">
    <property type="entry name" value="Hexapep"/>
</dbReference>
<keyword evidence="2 5" id="KW-0808">Transferase</keyword>
<dbReference type="PANTHER" id="PTHR43300">
    <property type="entry name" value="ACETYLTRANSFERASE"/>
    <property type="match status" value="1"/>
</dbReference>
<organism evidence="5 6">
    <name type="scientific">Polaribacter sejongensis</name>
    <dbReference type="NCBI Taxonomy" id="985043"/>
    <lineage>
        <taxon>Bacteria</taxon>
        <taxon>Pseudomonadati</taxon>
        <taxon>Bacteroidota</taxon>
        <taxon>Flavobacteriia</taxon>
        <taxon>Flavobacteriales</taxon>
        <taxon>Flavobacteriaceae</taxon>
    </lineage>
</organism>
<reference evidence="5 6" key="1">
    <citation type="journal article" date="2014" name="Int. J. Syst. Evol. Microbiol.">
        <title>Complete genome sequence of Corynebacterium casei LMG S-19264T (=DSM 44701T), isolated from a smear-ripened cheese.</title>
        <authorList>
            <consortium name="US DOE Joint Genome Institute (JGI-PGF)"/>
            <person name="Walter F."/>
            <person name="Albersmeier A."/>
            <person name="Kalinowski J."/>
            <person name="Ruckert C."/>
        </authorList>
    </citation>
    <scope>NUCLEOTIDE SEQUENCE [LARGE SCALE GENOMIC DNA]</scope>
    <source>
        <strain evidence="5 6">CECT 8670</strain>
    </source>
</reference>
<dbReference type="Gene3D" id="2.160.10.10">
    <property type="entry name" value="Hexapeptide repeat proteins"/>
    <property type="match status" value="1"/>
</dbReference>
<dbReference type="PROSITE" id="PS00101">
    <property type="entry name" value="HEXAPEP_TRANSFERASES"/>
    <property type="match status" value="1"/>
</dbReference>
<dbReference type="GO" id="GO:0016746">
    <property type="term" value="F:acyltransferase activity"/>
    <property type="evidence" value="ECO:0007669"/>
    <property type="project" value="UniProtKB-KW"/>
</dbReference>
<dbReference type="EC" id="2.3.1.-" evidence="5"/>
<evidence type="ECO:0000313" key="5">
    <source>
        <dbReference type="EMBL" id="MDN3619156.1"/>
    </source>
</evidence>